<evidence type="ECO:0000256" key="1">
    <source>
        <dbReference type="SAM" id="MobiDB-lite"/>
    </source>
</evidence>
<reference evidence="3" key="1">
    <citation type="submission" date="2021-01" db="EMBL/GenBank/DDBJ databases">
        <title>Genome public.</title>
        <authorList>
            <person name="Liu C."/>
            <person name="Sun Q."/>
        </authorList>
    </citation>
    <scope>NUCLEOTIDE SEQUENCE [LARGE SCALE GENOMIC DNA]</scope>
    <source>
        <strain evidence="3">YIM B02556</strain>
    </source>
</reference>
<gene>
    <name evidence="2" type="ORF">JHL17_14035</name>
</gene>
<feature type="region of interest" description="Disordered" evidence="1">
    <location>
        <begin position="1"/>
        <end position="24"/>
    </location>
</feature>
<sequence length="168" mass="18336">MLRKWTGDAPGSARPRLPPGVPFPMPHDALSHRWSVAPAQRALDHEPLDSGIRAAFAQVVARLQVEAGALARRMADAGTVELVEREGGAQVLYRAHHGEDCGEGSHRLIGDFDLHLTHDGRVAIHMRIRGDVPPAEILDFDRATADHFRNRLRAFESGCRHAPAANAA</sequence>
<comment type="caution">
    <text evidence="2">The sequence shown here is derived from an EMBL/GenBank/DDBJ whole genome shotgun (WGS) entry which is preliminary data.</text>
</comment>
<evidence type="ECO:0000313" key="2">
    <source>
        <dbReference type="EMBL" id="MBK1838535.1"/>
    </source>
</evidence>
<protein>
    <submittedName>
        <fullName evidence="2">Uncharacterized protein</fullName>
    </submittedName>
</protein>
<keyword evidence="3" id="KW-1185">Reference proteome</keyword>
<evidence type="ECO:0000313" key="3">
    <source>
        <dbReference type="Proteomes" id="UP000652760"/>
    </source>
</evidence>
<organism evidence="2 3">
    <name type="scientific">Azospirillum endophyticum</name>
    <dbReference type="NCBI Taxonomy" id="2800326"/>
    <lineage>
        <taxon>Bacteria</taxon>
        <taxon>Pseudomonadati</taxon>
        <taxon>Pseudomonadota</taxon>
        <taxon>Alphaproteobacteria</taxon>
        <taxon>Rhodospirillales</taxon>
        <taxon>Azospirillaceae</taxon>
        <taxon>Azospirillum</taxon>
    </lineage>
</organism>
<dbReference type="Proteomes" id="UP000652760">
    <property type="component" value="Unassembled WGS sequence"/>
</dbReference>
<accession>A0ABS1F532</accession>
<name>A0ABS1F532_9PROT</name>
<dbReference type="EMBL" id="JAENHM010000044">
    <property type="protein sequence ID" value="MBK1838535.1"/>
    <property type="molecule type" value="Genomic_DNA"/>
</dbReference>
<proteinExistence type="predicted"/>